<dbReference type="SUPFAM" id="SSF49503">
    <property type="entry name" value="Cupredoxins"/>
    <property type="match status" value="1"/>
</dbReference>
<dbReference type="FunFam" id="3.30.40.10:FF:000826">
    <property type="entry name" value="Peroxisome biogenesis factor 2"/>
    <property type="match status" value="1"/>
</dbReference>
<dbReference type="GO" id="GO:0061630">
    <property type="term" value="F:ubiquitin protein ligase activity"/>
    <property type="evidence" value="ECO:0007669"/>
    <property type="project" value="UniProtKB-EC"/>
</dbReference>
<dbReference type="PROSITE" id="PS51485">
    <property type="entry name" value="PHYTOCYANIN"/>
    <property type="match status" value="1"/>
</dbReference>
<dbReference type="AlphaFoldDB" id="A0A7G2E7D5"/>
<evidence type="ECO:0000256" key="22">
    <source>
        <dbReference type="ARBA" id="ARBA00023288"/>
    </source>
</evidence>
<evidence type="ECO:0000256" key="16">
    <source>
        <dbReference type="ARBA" id="ARBA00022927"/>
    </source>
</evidence>
<keyword evidence="12" id="KW-0732">Signal</keyword>
<dbReference type="InterPro" id="IPR008972">
    <property type="entry name" value="Cupredoxin"/>
</dbReference>
<dbReference type="Gene3D" id="3.30.40.10">
    <property type="entry name" value="Zinc/RING finger domain, C3HC4 (zinc finger)"/>
    <property type="match status" value="1"/>
</dbReference>
<keyword evidence="9" id="KW-0808">Transferase</keyword>
<feature type="domain" description="Phytocyanin" evidence="29">
    <location>
        <begin position="18"/>
        <end position="120"/>
    </location>
</feature>
<dbReference type="CDD" id="cd16526">
    <property type="entry name" value="RING-HC_PEX2"/>
    <property type="match status" value="1"/>
</dbReference>
<keyword evidence="8" id="KW-0336">GPI-anchor</keyword>
<keyword evidence="16" id="KW-0653">Protein transport</keyword>
<evidence type="ECO:0000256" key="27">
    <source>
        <dbReference type="PROSITE-ProRule" id="PRU00175"/>
    </source>
</evidence>
<dbReference type="InterPro" id="IPR006845">
    <property type="entry name" value="Pex_N"/>
</dbReference>
<dbReference type="EC" id="2.3.2.36" evidence="25"/>
<dbReference type="GO" id="GO:0008270">
    <property type="term" value="F:zinc ion binding"/>
    <property type="evidence" value="ECO:0007669"/>
    <property type="project" value="UniProtKB-KW"/>
</dbReference>
<evidence type="ECO:0000256" key="7">
    <source>
        <dbReference type="ARBA" id="ARBA00022593"/>
    </source>
</evidence>
<evidence type="ECO:0000313" key="30">
    <source>
        <dbReference type="EMBL" id="CAD5317684.1"/>
    </source>
</evidence>
<organism evidence="30 31">
    <name type="scientific">Arabidopsis thaliana</name>
    <name type="common">Mouse-ear cress</name>
    <dbReference type="NCBI Taxonomy" id="3702"/>
    <lineage>
        <taxon>Eukaryota</taxon>
        <taxon>Viridiplantae</taxon>
        <taxon>Streptophyta</taxon>
        <taxon>Embryophyta</taxon>
        <taxon>Tracheophyta</taxon>
        <taxon>Spermatophyta</taxon>
        <taxon>Magnoliopsida</taxon>
        <taxon>eudicotyledons</taxon>
        <taxon>Gunneridae</taxon>
        <taxon>Pentapetalae</taxon>
        <taxon>rosids</taxon>
        <taxon>malvids</taxon>
        <taxon>Brassicales</taxon>
        <taxon>Brassicaceae</taxon>
        <taxon>Camelineae</taxon>
        <taxon>Arabidopsis</taxon>
    </lineage>
</organism>
<evidence type="ECO:0000256" key="6">
    <source>
        <dbReference type="ARBA" id="ARBA00022475"/>
    </source>
</evidence>
<dbReference type="SUPFAM" id="SSF57850">
    <property type="entry name" value="RING/U-box"/>
    <property type="match status" value="1"/>
</dbReference>
<keyword evidence="5" id="KW-0813">Transport</keyword>
<comment type="pathway">
    <text evidence="3">Protein modification; protein ubiquitination.</text>
</comment>
<evidence type="ECO:0000256" key="14">
    <source>
        <dbReference type="ARBA" id="ARBA00022786"/>
    </source>
</evidence>
<dbReference type="InterPro" id="IPR041846">
    <property type="entry name" value="ENL_dom"/>
</dbReference>
<evidence type="ECO:0000256" key="26">
    <source>
        <dbReference type="ARBA" id="ARBA00035011"/>
    </source>
</evidence>
<keyword evidence="10" id="KW-0812">Transmembrane</keyword>
<dbReference type="InterPro" id="IPR045859">
    <property type="entry name" value="RING-HC_PEX2"/>
</dbReference>
<keyword evidence="6" id="KW-1003">Cell membrane</keyword>
<evidence type="ECO:0000256" key="25">
    <source>
        <dbReference type="ARBA" id="ARBA00034523"/>
    </source>
</evidence>
<dbReference type="EMBL" id="LR881466">
    <property type="protein sequence ID" value="CAD5317684.1"/>
    <property type="molecule type" value="Genomic_DNA"/>
</dbReference>
<sequence length="437" mass="49759">MLCICALVVASMAAEGPRDFKVGDEFGWRVPLQNDSAVYSHWASSNRFHIGDSLSFVYDKDSVMEVDKWGFYHCNGSDPITAFDNGNSTFDLDRPGLFYFISGSNQHCTSGQRLIVEIGKDDDAWIRSYQRLLPESQSLLASRRSVIPVAISRVNQFDAARLDVEMSAMLKEQLVKVFTLMKLDAFLEFLIWRFSIWVDKPTPGNALMNLRYRDERGVVAQHLGKVRTGLEGPGLTSPQKIWYCVASVGGQYLFSRLQSFSAFRRWGDSEQRPLARRLWTLVQRIEGIYKAASFLNLLSFLYTGRYRNLIEKALKARLVYRSPHMNRSVSFEYMNRQLVWNEFSEMLLLLLPLLNSSAVKNILSPFAKDKSSSTKEDTVTCPICQVDPAIPFIALPCQHRYCYYCIRTRCASAASFRCLRCNEPVVAIQREGVSSGK</sequence>
<evidence type="ECO:0000256" key="18">
    <source>
        <dbReference type="ARBA" id="ARBA00023136"/>
    </source>
</evidence>
<evidence type="ECO:0000256" key="5">
    <source>
        <dbReference type="ARBA" id="ARBA00022448"/>
    </source>
</evidence>
<keyword evidence="7" id="KW-0962">Peroxisome biogenesis</keyword>
<comment type="subcellular location">
    <subcellularLocation>
        <location evidence="2">Cell membrane</location>
        <topology evidence="2">Lipid-anchor</topology>
        <topology evidence="2">GPI-anchor</topology>
    </subcellularLocation>
    <subcellularLocation>
        <location evidence="1">Peroxisome membrane</location>
        <topology evidence="1">Multi-pass membrane protein</topology>
    </subcellularLocation>
</comment>
<dbReference type="InterPro" id="IPR018957">
    <property type="entry name" value="Znf_C3HC4_RING-type"/>
</dbReference>
<keyword evidence="14" id="KW-0833">Ubl conjugation pathway</keyword>
<evidence type="ECO:0000256" key="9">
    <source>
        <dbReference type="ARBA" id="ARBA00022679"/>
    </source>
</evidence>
<evidence type="ECO:0000256" key="21">
    <source>
        <dbReference type="ARBA" id="ARBA00023180"/>
    </source>
</evidence>
<gene>
    <name evidence="30" type="ORF">AT9943_LOCUS5949</name>
</gene>
<comment type="similarity">
    <text evidence="26">Belongs to the early nodulin-like (ENODL) family.</text>
</comment>
<dbReference type="PANTHER" id="PTHR48178:SF1">
    <property type="entry name" value="PEROXISOME BIOGENESIS FACTOR 2"/>
    <property type="match status" value="1"/>
</dbReference>
<dbReference type="FunFam" id="2.60.40.420:FF:000010">
    <property type="entry name" value="Early nodulin-like protein 1"/>
    <property type="match status" value="1"/>
</dbReference>
<dbReference type="GO" id="GO:0016558">
    <property type="term" value="P:protein import into peroxisome matrix"/>
    <property type="evidence" value="ECO:0007669"/>
    <property type="project" value="InterPro"/>
</dbReference>
<reference evidence="30 31" key="1">
    <citation type="submission" date="2020-09" db="EMBL/GenBank/DDBJ databases">
        <authorList>
            <person name="Ashkenazy H."/>
        </authorList>
    </citation>
    <scope>NUCLEOTIDE SEQUENCE [LARGE SCALE GENOMIC DNA]</scope>
    <source>
        <strain evidence="31">cv. Cdm-0</strain>
    </source>
</reference>
<keyword evidence="18" id="KW-0472">Membrane</keyword>
<evidence type="ECO:0000256" key="10">
    <source>
        <dbReference type="ARBA" id="ARBA00022692"/>
    </source>
</evidence>
<dbReference type="PANTHER" id="PTHR48178">
    <property type="entry name" value="PEROXISOME BIOGENESIS FACTOR 2"/>
    <property type="match status" value="1"/>
</dbReference>
<dbReference type="Pfam" id="PF04757">
    <property type="entry name" value="Pex2_Pex12"/>
    <property type="match status" value="1"/>
</dbReference>
<evidence type="ECO:0000256" key="12">
    <source>
        <dbReference type="ARBA" id="ARBA00022729"/>
    </source>
</evidence>
<keyword evidence="19" id="KW-0576">Peroxisome</keyword>
<name>A0A7G2E7D5_ARATH</name>
<evidence type="ECO:0000256" key="23">
    <source>
        <dbReference type="ARBA" id="ARBA00032511"/>
    </source>
</evidence>
<evidence type="ECO:0000256" key="17">
    <source>
        <dbReference type="ARBA" id="ARBA00022989"/>
    </source>
</evidence>
<dbReference type="InterPro" id="IPR025654">
    <property type="entry name" value="PEX2/10"/>
</dbReference>
<evidence type="ECO:0000256" key="11">
    <source>
        <dbReference type="ARBA" id="ARBA00022723"/>
    </source>
</evidence>
<comment type="catalytic activity">
    <reaction evidence="24">
        <text>[E2 ubiquitin-conjugating enzyme]-S-ubiquitinyl-L-cysteine + [acceptor protein]-L-cysteine = [E2 ubiquitin-conjugating enzyme]-L-cysteine + [acceptor protein]-S-ubiquitinyl-L-cysteine.</text>
        <dbReference type="EC" id="2.3.2.36"/>
    </reaction>
</comment>
<proteinExistence type="inferred from homology"/>
<dbReference type="GO" id="GO:0098552">
    <property type="term" value="C:side of membrane"/>
    <property type="evidence" value="ECO:0007669"/>
    <property type="project" value="UniProtKB-KW"/>
</dbReference>
<keyword evidence="13 27" id="KW-0863">Zinc-finger</keyword>
<evidence type="ECO:0000256" key="19">
    <source>
        <dbReference type="ARBA" id="ARBA00023140"/>
    </source>
</evidence>
<keyword evidence="21" id="KW-0325">Glycoprotein</keyword>
<dbReference type="GO" id="GO:0005778">
    <property type="term" value="C:peroxisomal membrane"/>
    <property type="evidence" value="ECO:0007669"/>
    <property type="project" value="UniProtKB-SubCell"/>
</dbReference>
<dbReference type="InterPro" id="IPR003245">
    <property type="entry name" value="Phytocyanin_dom"/>
</dbReference>
<dbReference type="Pfam" id="PF00097">
    <property type="entry name" value="zf-C3HC4"/>
    <property type="match status" value="1"/>
</dbReference>
<evidence type="ECO:0000256" key="2">
    <source>
        <dbReference type="ARBA" id="ARBA00004609"/>
    </source>
</evidence>
<feature type="domain" description="RING-type" evidence="28">
    <location>
        <begin position="381"/>
        <end position="422"/>
    </location>
</feature>
<dbReference type="GO" id="GO:0005886">
    <property type="term" value="C:plasma membrane"/>
    <property type="evidence" value="ECO:0007669"/>
    <property type="project" value="UniProtKB-SubCell"/>
</dbReference>
<keyword evidence="22" id="KW-0449">Lipoprotein</keyword>
<evidence type="ECO:0000256" key="8">
    <source>
        <dbReference type="ARBA" id="ARBA00022622"/>
    </source>
</evidence>
<evidence type="ECO:0000256" key="1">
    <source>
        <dbReference type="ARBA" id="ARBA00004585"/>
    </source>
</evidence>
<dbReference type="InterPro" id="IPR017907">
    <property type="entry name" value="Znf_RING_CS"/>
</dbReference>
<dbReference type="CDD" id="cd11019">
    <property type="entry name" value="OsENODL1_like"/>
    <property type="match status" value="1"/>
</dbReference>
<comment type="similarity">
    <text evidence="4">Belongs to the pex2/pex10/pex12 family.</text>
</comment>
<evidence type="ECO:0000259" key="29">
    <source>
        <dbReference type="PROSITE" id="PS51485"/>
    </source>
</evidence>
<dbReference type="Pfam" id="PF02298">
    <property type="entry name" value="Cu_bind_like"/>
    <property type="match status" value="1"/>
</dbReference>
<evidence type="ECO:0000256" key="3">
    <source>
        <dbReference type="ARBA" id="ARBA00004906"/>
    </source>
</evidence>
<dbReference type="PROSITE" id="PS50089">
    <property type="entry name" value="ZF_RING_2"/>
    <property type="match status" value="1"/>
</dbReference>
<protein>
    <recommendedName>
        <fullName evidence="25">RING-type E3 ubiquitin transferase (cysteine targeting)</fullName>
        <ecNumber evidence="25">2.3.2.36</ecNumber>
    </recommendedName>
    <alternativeName>
        <fullName evidence="23">Peroxin-2</fullName>
    </alternativeName>
</protein>
<dbReference type="PROSITE" id="PS00518">
    <property type="entry name" value="ZF_RING_1"/>
    <property type="match status" value="1"/>
</dbReference>
<keyword evidence="17" id="KW-1133">Transmembrane helix</keyword>
<dbReference type="Proteomes" id="UP000516314">
    <property type="component" value="Chromosome 1"/>
</dbReference>
<dbReference type="InterPro" id="IPR013083">
    <property type="entry name" value="Znf_RING/FYVE/PHD"/>
</dbReference>
<evidence type="ECO:0000256" key="15">
    <source>
        <dbReference type="ARBA" id="ARBA00022833"/>
    </source>
</evidence>
<keyword evidence="15" id="KW-0862">Zinc</keyword>
<evidence type="ECO:0000256" key="20">
    <source>
        <dbReference type="ARBA" id="ARBA00023157"/>
    </source>
</evidence>
<evidence type="ECO:0000313" key="31">
    <source>
        <dbReference type="Proteomes" id="UP000516314"/>
    </source>
</evidence>
<evidence type="ECO:0000259" key="28">
    <source>
        <dbReference type="PROSITE" id="PS50089"/>
    </source>
</evidence>
<dbReference type="Gene3D" id="2.60.40.420">
    <property type="entry name" value="Cupredoxins - blue copper proteins"/>
    <property type="match status" value="1"/>
</dbReference>
<dbReference type="GO" id="GO:0009055">
    <property type="term" value="F:electron transfer activity"/>
    <property type="evidence" value="ECO:0007669"/>
    <property type="project" value="InterPro"/>
</dbReference>
<evidence type="ECO:0000256" key="24">
    <source>
        <dbReference type="ARBA" id="ARBA00034438"/>
    </source>
</evidence>
<evidence type="ECO:0000256" key="13">
    <source>
        <dbReference type="ARBA" id="ARBA00022771"/>
    </source>
</evidence>
<evidence type="ECO:0000256" key="4">
    <source>
        <dbReference type="ARBA" id="ARBA00008704"/>
    </source>
</evidence>
<accession>A0A7G2E7D5</accession>
<keyword evidence="11" id="KW-0479">Metal-binding</keyword>
<keyword evidence="20" id="KW-1015">Disulfide bond</keyword>
<dbReference type="InterPro" id="IPR001841">
    <property type="entry name" value="Znf_RING"/>
</dbReference>